<sequence>METFTVDKDIKAFYVTASSFPDGIKDAHEKLHSMVPFSRNRKYLGISRPEGGGGIVYRAAATELEPGEFDKLKLESLVLKKGKYAAVDIHDYMKDLTAIGHTFNEILEREDLDPQGYCVEWYTSDKDVKCMIRLAE</sequence>
<proteinExistence type="predicted"/>
<name>A0A3N4MNS0_9BACT</name>
<dbReference type="Proteomes" id="UP000279089">
    <property type="component" value="Unassembled WGS sequence"/>
</dbReference>
<dbReference type="EMBL" id="RMBX01000003">
    <property type="protein sequence ID" value="RPD41710.1"/>
    <property type="molecule type" value="Genomic_DNA"/>
</dbReference>
<dbReference type="RefSeq" id="WP_120514649.1">
    <property type="nucleotide sequence ID" value="NZ_QXZY01000002.1"/>
</dbReference>
<evidence type="ECO:0000313" key="2">
    <source>
        <dbReference type="Proteomes" id="UP000279089"/>
    </source>
</evidence>
<organism evidence="1 2">
    <name type="scientific">Chitinophaga barathri</name>
    <dbReference type="NCBI Taxonomy" id="1647451"/>
    <lineage>
        <taxon>Bacteria</taxon>
        <taxon>Pseudomonadati</taxon>
        <taxon>Bacteroidota</taxon>
        <taxon>Chitinophagia</taxon>
        <taxon>Chitinophagales</taxon>
        <taxon>Chitinophagaceae</taxon>
        <taxon>Chitinophaga</taxon>
    </lineage>
</organism>
<comment type="caution">
    <text evidence="1">The sequence shown here is derived from an EMBL/GenBank/DDBJ whole genome shotgun (WGS) entry which is preliminary data.</text>
</comment>
<keyword evidence="2" id="KW-1185">Reference proteome</keyword>
<dbReference type="OrthoDB" id="328886at2"/>
<dbReference type="AlphaFoldDB" id="A0A3N4MNS0"/>
<gene>
    <name evidence="1" type="ORF">EG028_05955</name>
</gene>
<reference evidence="2" key="1">
    <citation type="submission" date="2018-11" db="EMBL/GenBank/DDBJ databases">
        <title>Chitinophaga lutea sp.nov., isolate from arsenic contaminated soil.</title>
        <authorList>
            <person name="Zong Y."/>
        </authorList>
    </citation>
    <scope>NUCLEOTIDE SEQUENCE [LARGE SCALE GENOMIC DNA]</scope>
    <source>
        <strain evidence="2">YLT18</strain>
    </source>
</reference>
<evidence type="ECO:0000313" key="1">
    <source>
        <dbReference type="EMBL" id="RPD41710.1"/>
    </source>
</evidence>
<protein>
    <submittedName>
        <fullName evidence="1">Transcriptional regulator</fullName>
    </submittedName>
</protein>
<accession>A0A3N4MNS0</accession>